<dbReference type="OrthoDB" id="7824623at2"/>
<evidence type="ECO:0000313" key="2">
    <source>
        <dbReference type="EMBL" id="KFB10470.1"/>
    </source>
</evidence>
<feature type="signal peptide" evidence="1">
    <location>
        <begin position="1"/>
        <end position="22"/>
    </location>
</feature>
<feature type="chain" id="PRO_5001783151" description="Transmembrane protein" evidence="1">
    <location>
        <begin position="23"/>
        <end position="393"/>
    </location>
</feature>
<evidence type="ECO:0000313" key="3">
    <source>
        <dbReference type="Proteomes" id="UP000053675"/>
    </source>
</evidence>
<dbReference type="EMBL" id="JMQM01000001">
    <property type="protein sequence ID" value="KFB10470.1"/>
    <property type="molecule type" value="Genomic_DNA"/>
</dbReference>
<protein>
    <recommendedName>
        <fullName evidence="4">Transmembrane protein</fullName>
    </recommendedName>
</protein>
<gene>
    <name evidence="2" type="ORF">EL18_01505</name>
</gene>
<evidence type="ECO:0008006" key="4">
    <source>
        <dbReference type="Google" id="ProtNLM"/>
    </source>
</evidence>
<organism evidence="2 3">
    <name type="scientific">Nitratireductor basaltis</name>
    <dbReference type="NCBI Taxonomy" id="472175"/>
    <lineage>
        <taxon>Bacteria</taxon>
        <taxon>Pseudomonadati</taxon>
        <taxon>Pseudomonadota</taxon>
        <taxon>Alphaproteobacteria</taxon>
        <taxon>Hyphomicrobiales</taxon>
        <taxon>Phyllobacteriaceae</taxon>
        <taxon>Nitratireductor</taxon>
    </lineage>
</organism>
<dbReference type="RefSeq" id="WP_036481336.1">
    <property type="nucleotide sequence ID" value="NZ_JMQM01000001.1"/>
</dbReference>
<sequence length="393" mass="41682">MKCIKSLSASLALAGLTSTALTGPGFAFEADAVAKRFEEIIEKQQVDVEWSAVRKDGTSVVLEDVTAMAEGEDDKLELGDLVLQDVSEDEMSYRIGTVVIDEYAVADDDVSVAIKGLSIAGLVLPKQDETDPYGGVMRYERMEVASVSVKDEDGSLVDARNAVVSMDADGEDSLSFSGSVESFTANLDNLMESGNAMAAVKQLGYSTISGSAEMEGAWRASDGLASLDTYKVTVENAGTFTLSGEISGYTPEFVKALTEMTSKMQSGGENPMQGMAMLGLMQQLNFHGLSLRFEDASLTGKLLEFVASKQGGKPADVVKQAEAIIPLQVSPYLGPDMTRELTEAVTTFLNDPQNITIAAQPESPAPFTMIMGAAMGSPELLVKQIGLSAKANQ</sequence>
<dbReference type="Proteomes" id="UP000053675">
    <property type="component" value="Unassembled WGS sequence"/>
</dbReference>
<evidence type="ECO:0000256" key="1">
    <source>
        <dbReference type="SAM" id="SignalP"/>
    </source>
</evidence>
<proteinExistence type="predicted"/>
<keyword evidence="3" id="KW-1185">Reference proteome</keyword>
<dbReference type="AlphaFoldDB" id="A0A084UBY4"/>
<keyword evidence="1" id="KW-0732">Signal</keyword>
<name>A0A084UBY4_9HYPH</name>
<dbReference type="STRING" id="472175.EL18_01505"/>
<dbReference type="PATRIC" id="fig|472175.3.peg.1517"/>
<comment type="caution">
    <text evidence="2">The sequence shown here is derived from an EMBL/GenBank/DDBJ whole genome shotgun (WGS) entry which is preliminary data.</text>
</comment>
<reference evidence="2 3" key="1">
    <citation type="submission" date="2014-05" db="EMBL/GenBank/DDBJ databases">
        <title>Draft Genome Sequence of Nitratireductor basaltis Strain UMTGB225, A Marine Bacterium Isolated from Green Barrel Tunicate.</title>
        <authorList>
            <person name="Gan H.Y."/>
        </authorList>
    </citation>
    <scope>NUCLEOTIDE SEQUENCE [LARGE SCALE GENOMIC DNA]</scope>
    <source>
        <strain evidence="2 3">UMTGB225</strain>
    </source>
</reference>
<accession>A0A084UBY4</accession>
<dbReference type="eggNOG" id="ENOG50335J3">
    <property type="taxonomic scope" value="Bacteria"/>
</dbReference>